<gene>
    <name evidence="1" type="ORF">GGX14DRAFT_377699</name>
</gene>
<organism evidence="1 2">
    <name type="scientific">Mycena pura</name>
    <dbReference type="NCBI Taxonomy" id="153505"/>
    <lineage>
        <taxon>Eukaryota</taxon>
        <taxon>Fungi</taxon>
        <taxon>Dikarya</taxon>
        <taxon>Basidiomycota</taxon>
        <taxon>Agaricomycotina</taxon>
        <taxon>Agaricomycetes</taxon>
        <taxon>Agaricomycetidae</taxon>
        <taxon>Agaricales</taxon>
        <taxon>Marasmiineae</taxon>
        <taxon>Mycenaceae</taxon>
        <taxon>Mycena</taxon>
    </lineage>
</organism>
<evidence type="ECO:0000313" key="2">
    <source>
        <dbReference type="Proteomes" id="UP001219525"/>
    </source>
</evidence>
<dbReference type="AlphaFoldDB" id="A0AAD6Y588"/>
<comment type="caution">
    <text evidence="1">The sequence shown here is derived from an EMBL/GenBank/DDBJ whole genome shotgun (WGS) entry which is preliminary data.</text>
</comment>
<reference evidence="1" key="1">
    <citation type="submission" date="2023-03" db="EMBL/GenBank/DDBJ databases">
        <title>Massive genome expansion in bonnet fungi (Mycena s.s.) driven by repeated elements and novel gene families across ecological guilds.</title>
        <authorList>
            <consortium name="Lawrence Berkeley National Laboratory"/>
            <person name="Harder C.B."/>
            <person name="Miyauchi S."/>
            <person name="Viragh M."/>
            <person name="Kuo A."/>
            <person name="Thoen E."/>
            <person name="Andreopoulos B."/>
            <person name="Lu D."/>
            <person name="Skrede I."/>
            <person name="Drula E."/>
            <person name="Henrissat B."/>
            <person name="Morin E."/>
            <person name="Kohler A."/>
            <person name="Barry K."/>
            <person name="LaButti K."/>
            <person name="Morin E."/>
            <person name="Salamov A."/>
            <person name="Lipzen A."/>
            <person name="Mereny Z."/>
            <person name="Hegedus B."/>
            <person name="Baldrian P."/>
            <person name="Stursova M."/>
            <person name="Weitz H."/>
            <person name="Taylor A."/>
            <person name="Grigoriev I.V."/>
            <person name="Nagy L.G."/>
            <person name="Martin F."/>
            <person name="Kauserud H."/>
        </authorList>
    </citation>
    <scope>NUCLEOTIDE SEQUENCE</scope>
    <source>
        <strain evidence="1">9144</strain>
    </source>
</reference>
<protein>
    <submittedName>
        <fullName evidence="1">Uncharacterized protein</fullName>
    </submittedName>
</protein>
<proteinExistence type="predicted"/>
<evidence type="ECO:0000313" key="1">
    <source>
        <dbReference type="EMBL" id="KAJ7194741.1"/>
    </source>
</evidence>
<sequence length="125" mass="14756">MESKTWGPRFKDLMDAVVAFEESTMWDESVLPPSPLRPEEIGQWMKEHRRAGDNDKLKPNFGQRLLSWWRDIGPEYRKGARPDDYPEGAEWPPQSIEKRERDEFNCIRRSGNNGLLLVVQALVWW</sequence>
<accession>A0AAD6Y588</accession>
<name>A0AAD6Y588_9AGAR</name>
<dbReference type="EMBL" id="JARJCW010000096">
    <property type="protein sequence ID" value="KAJ7194741.1"/>
    <property type="molecule type" value="Genomic_DNA"/>
</dbReference>
<feature type="non-terminal residue" evidence="1">
    <location>
        <position position="125"/>
    </location>
</feature>
<dbReference type="Proteomes" id="UP001219525">
    <property type="component" value="Unassembled WGS sequence"/>
</dbReference>
<keyword evidence="2" id="KW-1185">Reference proteome</keyword>